<comment type="pathway">
    <text evidence="1 9 11">Cofactor biosynthesis; thiamine diphosphate biosynthesis; thiamine phosphate from 4-amino-2-methyl-5-diphosphomethylpyrimidine and 4-methyl-5-(2-phosphoethyl)-thiazole: step 1/1.</text>
</comment>
<evidence type="ECO:0000256" key="6">
    <source>
        <dbReference type="ARBA" id="ARBA00047334"/>
    </source>
</evidence>
<evidence type="ECO:0000259" key="12">
    <source>
        <dbReference type="Pfam" id="PF02581"/>
    </source>
</evidence>
<dbReference type="NCBIfam" id="TIGR00693">
    <property type="entry name" value="thiE"/>
    <property type="match status" value="1"/>
</dbReference>
<dbReference type="InterPro" id="IPR010035">
    <property type="entry name" value="Thi_S"/>
</dbReference>
<dbReference type="SUPFAM" id="SSF51391">
    <property type="entry name" value="Thiamin phosphate synthase"/>
    <property type="match status" value="1"/>
</dbReference>
<dbReference type="EC" id="2.5.1.3" evidence="9"/>
<comment type="catalytic activity">
    <reaction evidence="6 9 10">
        <text>4-methyl-5-(2-phosphooxyethyl)-thiazole + 4-amino-2-methyl-5-(diphosphooxymethyl)pyrimidine + H(+) = thiamine phosphate + diphosphate</text>
        <dbReference type="Rhea" id="RHEA:22328"/>
        <dbReference type="ChEBI" id="CHEBI:15378"/>
        <dbReference type="ChEBI" id="CHEBI:33019"/>
        <dbReference type="ChEBI" id="CHEBI:37575"/>
        <dbReference type="ChEBI" id="CHEBI:57841"/>
        <dbReference type="ChEBI" id="CHEBI:58296"/>
        <dbReference type="EC" id="2.5.1.3"/>
    </reaction>
</comment>
<feature type="binding site" evidence="9">
    <location>
        <position position="129"/>
    </location>
    <ligand>
        <name>2-[(2R,5Z)-2-carboxy-4-methylthiazol-5(2H)-ylidene]ethyl phosphate</name>
        <dbReference type="ChEBI" id="CHEBI:62899"/>
    </ligand>
</feature>
<organism evidence="13 14">
    <name type="scientific">Paenibacillus cisolokensis</name>
    <dbReference type="NCBI Taxonomy" id="1658519"/>
    <lineage>
        <taxon>Bacteria</taxon>
        <taxon>Bacillati</taxon>
        <taxon>Bacillota</taxon>
        <taxon>Bacilli</taxon>
        <taxon>Bacillales</taxon>
        <taxon>Paenibacillaceae</taxon>
        <taxon>Paenibacillus</taxon>
    </lineage>
</organism>
<comment type="catalytic activity">
    <reaction evidence="7 9 10">
        <text>2-(2-carboxy-4-methylthiazol-5-yl)ethyl phosphate + 4-amino-2-methyl-5-(diphosphooxymethyl)pyrimidine + 2 H(+) = thiamine phosphate + CO2 + diphosphate</text>
        <dbReference type="Rhea" id="RHEA:47848"/>
        <dbReference type="ChEBI" id="CHEBI:15378"/>
        <dbReference type="ChEBI" id="CHEBI:16526"/>
        <dbReference type="ChEBI" id="CHEBI:33019"/>
        <dbReference type="ChEBI" id="CHEBI:37575"/>
        <dbReference type="ChEBI" id="CHEBI:57841"/>
        <dbReference type="ChEBI" id="CHEBI:62890"/>
        <dbReference type="EC" id="2.5.1.3"/>
    </reaction>
</comment>
<feature type="binding site" evidence="9">
    <location>
        <begin position="149"/>
        <end position="150"/>
    </location>
    <ligand>
        <name>2-[(2R,5Z)-2-carboxy-4-methylthiazol-5(2H)-ylidene]ethyl phosphate</name>
        <dbReference type="ChEBI" id="CHEBI:62899"/>
    </ligand>
</feature>
<evidence type="ECO:0000313" key="14">
    <source>
        <dbReference type="Proteomes" id="UP000680304"/>
    </source>
</evidence>
<evidence type="ECO:0000313" key="13">
    <source>
        <dbReference type="EMBL" id="GIQ66636.1"/>
    </source>
</evidence>
<dbReference type="CDD" id="cd00564">
    <property type="entry name" value="TMP_TenI"/>
    <property type="match status" value="1"/>
</dbReference>
<dbReference type="Pfam" id="PF02581">
    <property type="entry name" value="TMP-TENI"/>
    <property type="match status" value="1"/>
</dbReference>
<protein>
    <recommendedName>
        <fullName evidence="9">Thiamine-phosphate synthase</fullName>
        <shortName evidence="9">TP synthase</shortName>
        <shortName evidence="9">TPS</shortName>
        <ecNumber evidence="9">2.5.1.3</ecNumber>
    </recommendedName>
    <alternativeName>
        <fullName evidence="9">Thiamine-phosphate pyrophosphorylase</fullName>
        <shortName evidence="9">TMP pyrophosphorylase</shortName>
        <shortName evidence="9">TMP-PPase</shortName>
    </alternativeName>
</protein>
<reference evidence="13 14" key="1">
    <citation type="submission" date="2021-04" db="EMBL/GenBank/DDBJ databases">
        <title>Draft genome sequence of Paenibacillus cisolokensis, LC2-13A.</title>
        <authorList>
            <person name="Uke A."/>
            <person name="Chhe C."/>
            <person name="Baramee S."/>
            <person name="Kosugi A."/>
        </authorList>
    </citation>
    <scope>NUCLEOTIDE SEQUENCE [LARGE SCALE GENOMIC DNA]</scope>
    <source>
        <strain evidence="13 14">LC2-13A</strain>
    </source>
</reference>
<dbReference type="InterPro" id="IPR012675">
    <property type="entry name" value="Beta-grasp_dom_sf"/>
</dbReference>
<proteinExistence type="inferred from homology"/>
<dbReference type="Pfam" id="PF02597">
    <property type="entry name" value="ThiS"/>
    <property type="match status" value="1"/>
</dbReference>
<comment type="catalytic activity">
    <reaction evidence="8 9 10">
        <text>2-[(2R,5Z)-2-carboxy-4-methylthiazol-5(2H)-ylidene]ethyl phosphate + 4-amino-2-methyl-5-(diphosphooxymethyl)pyrimidine + 2 H(+) = thiamine phosphate + CO2 + diphosphate</text>
        <dbReference type="Rhea" id="RHEA:47844"/>
        <dbReference type="ChEBI" id="CHEBI:15378"/>
        <dbReference type="ChEBI" id="CHEBI:16526"/>
        <dbReference type="ChEBI" id="CHEBI:33019"/>
        <dbReference type="ChEBI" id="CHEBI:37575"/>
        <dbReference type="ChEBI" id="CHEBI:57841"/>
        <dbReference type="ChEBI" id="CHEBI:62899"/>
        <dbReference type="EC" id="2.5.1.3"/>
    </reaction>
</comment>
<feature type="domain" description="Thiamine phosphate synthase/TenI" evidence="12">
    <location>
        <begin position="1"/>
        <end position="152"/>
    </location>
</feature>
<feature type="binding site" evidence="9">
    <location>
        <begin position="2"/>
        <end position="6"/>
    </location>
    <ligand>
        <name>4-amino-2-methyl-5-(diphosphooxymethyl)pyrimidine</name>
        <dbReference type="ChEBI" id="CHEBI:57841"/>
    </ligand>
</feature>
<dbReference type="PANTHER" id="PTHR20857:SF15">
    <property type="entry name" value="THIAMINE-PHOSPHATE SYNTHASE"/>
    <property type="match status" value="1"/>
</dbReference>
<comment type="caution">
    <text evidence="13">The sequence shown here is derived from an EMBL/GenBank/DDBJ whole genome shotgun (WGS) entry which is preliminary data.</text>
</comment>
<evidence type="ECO:0000256" key="8">
    <source>
        <dbReference type="ARBA" id="ARBA00047883"/>
    </source>
</evidence>
<evidence type="ECO:0000256" key="9">
    <source>
        <dbReference type="HAMAP-Rule" id="MF_00097"/>
    </source>
</evidence>
<comment type="cofactor">
    <cofactor evidence="9">
        <name>Mg(2+)</name>
        <dbReference type="ChEBI" id="CHEBI:18420"/>
    </cofactor>
    <text evidence="9">Binds 1 Mg(2+) ion per subunit.</text>
</comment>
<dbReference type="InterPro" id="IPR013785">
    <property type="entry name" value="Aldolase_TIM"/>
</dbReference>
<dbReference type="EMBL" id="BOVJ01000197">
    <property type="protein sequence ID" value="GIQ66636.1"/>
    <property type="molecule type" value="Genomic_DNA"/>
</dbReference>
<evidence type="ECO:0000256" key="10">
    <source>
        <dbReference type="RuleBase" id="RU003826"/>
    </source>
</evidence>
<dbReference type="InterPro" id="IPR022998">
    <property type="entry name" value="ThiamineP_synth_TenI"/>
</dbReference>
<dbReference type="HAMAP" id="MF_00097">
    <property type="entry name" value="TMP_synthase"/>
    <property type="match status" value="1"/>
</dbReference>
<gene>
    <name evidence="9" type="primary">thiE</name>
    <name evidence="13" type="ORF">PACILC2_52040</name>
</gene>
<dbReference type="NCBIfam" id="TIGR01683">
    <property type="entry name" value="thiS"/>
    <property type="match status" value="1"/>
</dbReference>
<keyword evidence="5 9" id="KW-0784">Thiamine biosynthesis</keyword>
<evidence type="ECO:0000256" key="2">
    <source>
        <dbReference type="ARBA" id="ARBA00022679"/>
    </source>
</evidence>
<evidence type="ECO:0000256" key="4">
    <source>
        <dbReference type="ARBA" id="ARBA00022842"/>
    </source>
</evidence>
<sequence length="249" mass="26324">MQLRDKNASKAGLLEKAKQLRELTARYGVPLIINDHPDIAIAVGADGVHLGQDDMPLGEARRLLGPERIIGISTHNIGQARLAQAEGADYIGVGPVFPTGTKPGRTPVTLSYVSEAAAEIRIPFVAIGGITPDNVDSVLEAGARRICAVSAIVGNADPAGVCRRLLERISRYEAARESSGPAKSCEVTVNGRSVLTDAGTVAELVAQYGLLDRKLVVEWNGAVLARHEWEKTPLENGAVIELVHFVGGG</sequence>
<dbReference type="InterPro" id="IPR034291">
    <property type="entry name" value="TMP_synthase"/>
</dbReference>
<feature type="binding site" evidence="9">
    <location>
        <position position="34"/>
    </location>
    <ligand>
        <name>4-amino-2-methyl-5-(diphosphooxymethyl)pyrimidine</name>
        <dbReference type="ChEBI" id="CHEBI:57841"/>
    </ligand>
</feature>
<evidence type="ECO:0000256" key="11">
    <source>
        <dbReference type="RuleBase" id="RU004253"/>
    </source>
</evidence>
<dbReference type="InterPro" id="IPR036206">
    <property type="entry name" value="ThiamineP_synth_sf"/>
</dbReference>
<feature type="binding site" evidence="9">
    <location>
        <position position="102"/>
    </location>
    <ligand>
        <name>4-amino-2-methyl-5-(diphosphooxymethyl)pyrimidine</name>
        <dbReference type="ChEBI" id="CHEBI:57841"/>
    </ligand>
</feature>
<dbReference type="CDD" id="cd00565">
    <property type="entry name" value="Ubl_ThiS"/>
    <property type="match status" value="1"/>
</dbReference>
<dbReference type="PANTHER" id="PTHR20857">
    <property type="entry name" value="THIAMINE-PHOSPHATE PYROPHOSPHORYLASE"/>
    <property type="match status" value="1"/>
</dbReference>
<keyword evidence="2 9" id="KW-0808">Transferase</keyword>
<keyword evidence="14" id="KW-1185">Reference proteome</keyword>
<feature type="binding site" evidence="9">
    <location>
        <position position="54"/>
    </location>
    <ligand>
        <name>Mg(2+)</name>
        <dbReference type="ChEBI" id="CHEBI:18420"/>
    </ligand>
</feature>
<dbReference type="Gene3D" id="3.10.20.30">
    <property type="match status" value="1"/>
</dbReference>
<dbReference type="Gene3D" id="3.20.20.70">
    <property type="entry name" value="Aldolase class I"/>
    <property type="match status" value="1"/>
</dbReference>
<evidence type="ECO:0000256" key="1">
    <source>
        <dbReference type="ARBA" id="ARBA00005165"/>
    </source>
</evidence>
<comment type="similarity">
    <text evidence="9 10">Belongs to the thiamine-phosphate synthase family.</text>
</comment>
<comment type="function">
    <text evidence="9">Condenses 4-methyl-5-(beta-hydroxyethyl)thiazole monophosphate (THZ-P) and 2-methyl-4-amino-5-hydroxymethyl pyrimidine pyrophosphate (HMP-PP) to form thiamine monophosphate (TMP).</text>
</comment>
<dbReference type="Proteomes" id="UP000680304">
    <property type="component" value="Unassembled WGS sequence"/>
</dbReference>
<evidence type="ECO:0000256" key="5">
    <source>
        <dbReference type="ARBA" id="ARBA00022977"/>
    </source>
</evidence>
<accession>A0ABQ4NEN8</accession>
<evidence type="ECO:0000256" key="7">
    <source>
        <dbReference type="ARBA" id="ARBA00047851"/>
    </source>
</evidence>
<evidence type="ECO:0000256" key="3">
    <source>
        <dbReference type="ARBA" id="ARBA00022723"/>
    </source>
</evidence>
<dbReference type="InterPro" id="IPR016155">
    <property type="entry name" value="Mopterin_synth/thiamin_S_b"/>
</dbReference>
<feature type="binding site" evidence="9">
    <location>
        <position position="73"/>
    </location>
    <ligand>
        <name>4-amino-2-methyl-5-(diphosphooxymethyl)pyrimidine</name>
        <dbReference type="ChEBI" id="CHEBI:57841"/>
    </ligand>
</feature>
<keyword evidence="4 9" id="KW-0460">Magnesium</keyword>
<feature type="binding site" evidence="9">
    <location>
        <position position="35"/>
    </location>
    <ligand>
        <name>Mg(2+)</name>
        <dbReference type="ChEBI" id="CHEBI:18420"/>
    </ligand>
</feature>
<name>A0ABQ4NEN8_9BACL</name>
<keyword evidence="3 9" id="KW-0479">Metal-binding</keyword>
<dbReference type="InterPro" id="IPR003749">
    <property type="entry name" value="ThiS/MoaD-like"/>
</dbReference>
<dbReference type="SUPFAM" id="SSF54285">
    <property type="entry name" value="MoaD/ThiS"/>
    <property type="match status" value="1"/>
</dbReference>
<dbReference type="RefSeq" id="WP_307860694.1">
    <property type="nucleotide sequence ID" value="NZ_BOVJ01000197.1"/>
</dbReference>
<feature type="binding site" evidence="9">
    <location>
        <begin position="99"/>
        <end position="101"/>
    </location>
    <ligand>
        <name>2-[(2R,5Z)-2-carboxy-4-methylthiazol-5(2H)-ylidene]ethyl phosphate</name>
        <dbReference type="ChEBI" id="CHEBI:62899"/>
    </ligand>
</feature>